<comment type="similarity">
    <text evidence="1">Belongs to the Fur family.</text>
</comment>
<organism evidence="8 9">
    <name type="scientific">Cupriavidus pampae</name>
    <dbReference type="NCBI Taxonomy" id="659251"/>
    <lineage>
        <taxon>Bacteria</taxon>
        <taxon>Pseudomonadati</taxon>
        <taxon>Pseudomonadota</taxon>
        <taxon>Betaproteobacteria</taxon>
        <taxon>Burkholderiales</taxon>
        <taxon>Burkholderiaceae</taxon>
        <taxon>Cupriavidus</taxon>
    </lineage>
</organism>
<dbReference type="InterPro" id="IPR002481">
    <property type="entry name" value="FUR"/>
</dbReference>
<evidence type="ECO:0008006" key="10">
    <source>
        <dbReference type="Google" id="ProtNLM"/>
    </source>
</evidence>
<dbReference type="Proteomes" id="UP000706525">
    <property type="component" value="Unassembled WGS sequence"/>
</dbReference>
<comment type="caution">
    <text evidence="8">The sequence shown here is derived from an EMBL/GenBank/DDBJ whole genome shotgun (WGS) entry which is preliminary data.</text>
</comment>
<protein>
    <recommendedName>
        <fullName evidence="10">Ferric uptake regulation protein</fullName>
    </recommendedName>
</protein>
<dbReference type="InterPro" id="IPR043135">
    <property type="entry name" value="Fur_C"/>
</dbReference>
<dbReference type="PANTHER" id="PTHR33202">
    <property type="entry name" value="ZINC UPTAKE REGULATION PROTEIN"/>
    <property type="match status" value="1"/>
</dbReference>
<evidence type="ECO:0000256" key="6">
    <source>
        <dbReference type="ARBA" id="ARBA00023163"/>
    </source>
</evidence>
<dbReference type="Gene3D" id="3.30.1490.190">
    <property type="match status" value="1"/>
</dbReference>
<feature type="region of interest" description="Disordered" evidence="7">
    <location>
        <begin position="1"/>
        <end position="22"/>
    </location>
</feature>
<evidence type="ECO:0000256" key="1">
    <source>
        <dbReference type="ARBA" id="ARBA00007957"/>
    </source>
</evidence>
<evidence type="ECO:0000313" key="9">
    <source>
        <dbReference type="Proteomes" id="UP000706525"/>
    </source>
</evidence>
<dbReference type="EMBL" id="CAJZAG010000006">
    <property type="protein sequence ID" value="CAG9175887.1"/>
    <property type="molecule type" value="Genomic_DNA"/>
</dbReference>
<dbReference type="Gene3D" id="1.10.10.10">
    <property type="entry name" value="Winged helix-like DNA-binding domain superfamily/Winged helix DNA-binding domain"/>
    <property type="match status" value="1"/>
</dbReference>
<reference evidence="8 9" key="1">
    <citation type="submission" date="2021-08" db="EMBL/GenBank/DDBJ databases">
        <authorList>
            <person name="Peeters C."/>
        </authorList>
    </citation>
    <scope>NUCLEOTIDE SEQUENCE [LARGE SCALE GENOMIC DNA]</scope>
    <source>
        <strain evidence="8 9">LMG 32289</strain>
    </source>
</reference>
<name>A0ABM8X7D8_9BURK</name>
<evidence type="ECO:0000256" key="2">
    <source>
        <dbReference type="ARBA" id="ARBA00022491"/>
    </source>
</evidence>
<keyword evidence="5" id="KW-0238">DNA-binding</keyword>
<keyword evidence="9" id="KW-1185">Reference proteome</keyword>
<keyword evidence="2" id="KW-0678">Repressor</keyword>
<proteinExistence type="inferred from homology"/>
<keyword evidence="3" id="KW-0862">Zinc</keyword>
<evidence type="ECO:0000256" key="7">
    <source>
        <dbReference type="SAM" id="MobiDB-lite"/>
    </source>
</evidence>
<dbReference type="PANTHER" id="PTHR33202:SF7">
    <property type="entry name" value="FERRIC UPTAKE REGULATION PROTEIN"/>
    <property type="match status" value="1"/>
</dbReference>
<keyword evidence="6" id="KW-0804">Transcription</keyword>
<accession>A0ABM8X7D8</accession>
<gene>
    <name evidence="8" type="ORF">LMG32289_03448</name>
</gene>
<dbReference type="Pfam" id="PF01475">
    <property type="entry name" value="FUR"/>
    <property type="match status" value="1"/>
</dbReference>
<sequence>MPRMTRPPMHPTPPAPTAAAAPHDVAQERLRVLGARVTQPRVAILACLIGSDEPMTHQAVIDSLPADAGVDRVTVYRVLDWLVEQGIAQKRAGNDRVFRFSLLEHEAARAQVHRQHSHFHCTRCDRTYCLEAAGTPPRVATPKVPSGFAVDHVELTVNGICAECGKRHDVATHPTADVATHSPKHGGHSH</sequence>
<dbReference type="SUPFAM" id="SSF46785">
    <property type="entry name" value="Winged helix' DNA-binding domain"/>
    <property type="match status" value="1"/>
</dbReference>
<evidence type="ECO:0000313" key="8">
    <source>
        <dbReference type="EMBL" id="CAG9175887.1"/>
    </source>
</evidence>
<dbReference type="InterPro" id="IPR036390">
    <property type="entry name" value="WH_DNA-bd_sf"/>
</dbReference>
<evidence type="ECO:0000256" key="3">
    <source>
        <dbReference type="ARBA" id="ARBA00022833"/>
    </source>
</evidence>
<dbReference type="InterPro" id="IPR036388">
    <property type="entry name" value="WH-like_DNA-bd_sf"/>
</dbReference>
<keyword evidence="4" id="KW-0805">Transcription regulation</keyword>
<evidence type="ECO:0000256" key="5">
    <source>
        <dbReference type="ARBA" id="ARBA00023125"/>
    </source>
</evidence>
<evidence type="ECO:0000256" key="4">
    <source>
        <dbReference type="ARBA" id="ARBA00023015"/>
    </source>
</evidence>